<dbReference type="InterPro" id="IPR020846">
    <property type="entry name" value="MFS_dom"/>
</dbReference>
<evidence type="ECO:0000313" key="12">
    <source>
        <dbReference type="Proteomes" id="UP000191024"/>
    </source>
</evidence>
<dbReference type="SUPFAM" id="SSF103473">
    <property type="entry name" value="MFS general substrate transporter"/>
    <property type="match status" value="1"/>
</dbReference>
<feature type="transmembrane region" description="Helical" evidence="9">
    <location>
        <begin position="101"/>
        <end position="120"/>
    </location>
</feature>
<evidence type="ECO:0000256" key="8">
    <source>
        <dbReference type="SAM" id="MobiDB-lite"/>
    </source>
</evidence>
<dbReference type="AlphaFoldDB" id="A0A1G4JQS2"/>
<dbReference type="GO" id="GO:0005886">
    <property type="term" value="C:plasma membrane"/>
    <property type="evidence" value="ECO:0007669"/>
    <property type="project" value="UniProtKB-SubCell"/>
</dbReference>
<comment type="subcellular location">
    <subcellularLocation>
        <location evidence="1">Cell membrane</location>
        <topology evidence="1">Multi-pass membrane protein</topology>
    </subcellularLocation>
</comment>
<feature type="transmembrane region" description="Helical" evidence="9">
    <location>
        <begin position="302"/>
        <end position="320"/>
    </location>
</feature>
<dbReference type="EMBL" id="LT598465">
    <property type="protein sequence ID" value="SCU93140.1"/>
    <property type="molecule type" value="Genomic_DNA"/>
</dbReference>
<protein>
    <submittedName>
        <fullName evidence="11">LAMI_0E13366g1_1</fullName>
    </submittedName>
</protein>
<evidence type="ECO:0000256" key="1">
    <source>
        <dbReference type="ARBA" id="ARBA00004651"/>
    </source>
</evidence>
<evidence type="ECO:0000256" key="6">
    <source>
        <dbReference type="ARBA" id="ARBA00023136"/>
    </source>
</evidence>
<feature type="transmembrane region" description="Helical" evidence="9">
    <location>
        <begin position="33"/>
        <end position="50"/>
    </location>
</feature>
<keyword evidence="6 9" id="KW-0472">Membrane</keyword>
<evidence type="ECO:0000256" key="5">
    <source>
        <dbReference type="ARBA" id="ARBA00022989"/>
    </source>
</evidence>
<keyword evidence="4 9" id="KW-0812">Transmembrane</keyword>
<feature type="transmembrane region" description="Helical" evidence="9">
    <location>
        <begin position="398"/>
        <end position="423"/>
    </location>
</feature>
<feature type="transmembrane region" description="Helical" evidence="9">
    <location>
        <begin position="193"/>
        <end position="217"/>
    </location>
</feature>
<feature type="transmembrane region" description="Helical" evidence="9">
    <location>
        <begin position="126"/>
        <end position="147"/>
    </location>
</feature>
<dbReference type="PANTHER" id="PTHR23502:SF186">
    <property type="entry name" value="MAJOR FACILITATOR SUPERFAMILY (MFS) PROFILE DOMAIN-CONTAINING PROTEIN"/>
    <property type="match status" value="1"/>
</dbReference>
<evidence type="ECO:0000256" key="9">
    <source>
        <dbReference type="SAM" id="Phobius"/>
    </source>
</evidence>
<name>A0A1G4JQS2_9SACH</name>
<proteinExistence type="inferred from homology"/>
<dbReference type="Proteomes" id="UP000191024">
    <property type="component" value="Chromosome E"/>
</dbReference>
<dbReference type="InterPro" id="IPR036259">
    <property type="entry name" value="MFS_trans_sf"/>
</dbReference>
<feature type="region of interest" description="Disordered" evidence="8">
    <location>
        <begin position="468"/>
        <end position="504"/>
    </location>
</feature>
<dbReference type="FunFam" id="1.20.1250.20:FF:000011">
    <property type="entry name" value="MFS multidrug transporter, putative"/>
    <property type="match status" value="1"/>
</dbReference>
<feature type="transmembrane region" description="Helical" evidence="9">
    <location>
        <begin position="435"/>
        <end position="455"/>
    </location>
</feature>
<dbReference type="Pfam" id="PF07690">
    <property type="entry name" value="MFS_1"/>
    <property type="match status" value="1"/>
</dbReference>
<evidence type="ECO:0000256" key="7">
    <source>
        <dbReference type="ARBA" id="ARBA00038459"/>
    </source>
</evidence>
<feature type="domain" description="Major facilitator superfamily (MFS) profile" evidence="10">
    <location>
        <begin position="35"/>
        <end position="474"/>
    </location>
</feature>
<dbReference type="CDD" id="cd17323">
    <property type="entry name" value="MFS_Tpo1_MDR_like"/>
    <property type="match status" value="1"/>
</dbReference>
<evidence type="ECO:0000256" key="4">
    <source>
        <dbReference type="ARBA" id="ARBA00022692"/>
    </source>
</evidence>
<dbReference type="PANTHER" id="PTHR23502">
    <property type="entry name" value="MAJOR FACILITATOR SUPERFAMILY"/>
    <property type="match status" value="1"/>
</dbReference>
<organism evidence="11 12">
    <name type="scientific">Lachancea mirantina</name>
    <dbReference type="NCBI Taxonomy" id="1230905"/>
    <lineage>
        <taxon>Eukaryota</taxon>
        <taxon>Fungi</taxon>
        <taxon>Dikarya</taxon>
        <taxon>Ascomycota</taxon>
        <taxon>Saccharomycotina</taxon>
        <taxon>Saccharomycetes</taxon>
        <taxon>Saccharomycetales</taxon>
        <taxon>Saccharomycetaceae</taxon>
        <taxon>Lachancea</taxon>
    </lineage>
</organism>
<feature type="transmembrane region" description="Helical" evidence="9">
    <location>
        <begin position="258"/>
        <end position="282"/>
    </location>
</feature>
<keyword evidence="5 9" id="KW-1133">Transmembrane helix</keyword>
<keyword evidence="2" id="KW-0813">Transport</keyword>
<accession>A0A1G4JQS2</accession>
<gene>
    <name evidence="11" type="ORF">LAMI_0E13366G</name>
</gene>
<dbReference type="InterPro" id="IPR011701">
    <property type="entry name" value="MFS"/>
</dbReference>
<evidence type="ECO:0000313" key="11">
    <source>
        <dbReference type="EMBL" id="SCU93140.1"/>
    </source>
</evidence>
<dbReference type="OrthoDB" id="4033434at2759"/>
<comment type="similarity">
    <text evidence="7">Belongs to the major facilitator superfamily. DHA1 family. Polyamines/proton antiporter (TC 2.A.1.2.16) subfamily.</text>
</comment>
<sequence>MSQEPLFFDKTGHLEFGPDDVDNPKNYSLKRKCYVTGIAILLVMNATFASSAPSGSFQSVSEDLKVSAEAAGLVTTLFLVGYCAGPLFWAPLSEFYGRRNIFWISFALYLAFGFLCAFAPNFGALLAGRFLTGAAASAALTNAPGILADVWGAVGRGNAMVLFATMTFVGPALGPVVSGFLQVTKNWRWTFYVLLWMAGLTQLLLLTLPETLPAMALRNKARRVRRTTENDSVRAPVEDSDRSLGGVFKIALTRPWKLLVDPISFLVSIYYALVYTLLYMLFSIYPIVFQQKRQWNAGIGELPLIGTVVGACIGGLLLFVNTQIRQRRFAHGRTPVPEDRLPGAMVGAVMFAVTIFWFAWTAEYDSIPWAVPTVAGTFLATSILLIFVTFINYIIDTYLMYAASAVAANTVLRSACAASSPLFTQYMFDAMGVGGAGSLIGGLGVLLMPMPFVFYKYGALIRAKSKFASTEETRNPPADEESLPKSLTMNSVSNTNNEPLDERN</sequence>
<evidence type="ECO:0000256" key="3">
    <source>
        <dbReference type="ARBA" id="ARBA00022475"/>
    </source>
</evidence>
<keyword evidence="3" id="KW-1003">Cell membrane</keyword>
<evidence type="ECO:0000259" key="10">
    <source>
        <dbReference type="PROSITE" id="PS50850"/>
    </source>
</evidence>
<keyword evidence="12" id="KW-1185">Reference proteome</keyword>
<reference evidence="11 12" key="1">
    <citation type="submission" date="2016-03" db="EMBL/GenBank/DDBJ databases">
        <authorList>
            <person name="Devillers H."/>
        </authorList>
    </citation>
    <scope>NUCLEOTIDE SEQUENCE [LARGE SCALE GENOMIC DNA]</scope>
    <source>
        <strain evidence="11">CBS 11717</strain>
    </source>
</reference>
<feature type="compositionally biased region" description="Polar residues" evidence="8">
    <location>
        <begin position="485"/>
        <end position="498"/>
    </location>
</feature>
<feature type="transmembrane region" description="Helical" evidence="9">
    <location>
        <begin position="366"/>
        <end position="391"/>
    </location>
</feature>
<feature type="transmembrane region" description="Helical" evidence="9">
    <location>
        <begin position="70"/>
        <end position="89"/>
    </location>
</feature>
<dbReference type="Gene3D" id="1.20.1250.20">
    <property type="entry name" value="MFS general substrate transporter like domains"/>
    <property type="match status" value="1"/>
</dbReference>
<dbReference type="GO" id="GO:0022857">
    <property type="term" value="F:transmembrane transporter activity"/>
    <property type="evidence" value="ECO:0007669"/>
    <property type="project" value="InterPro"/>
</dbReference>
<evidence type="ECO:0000256" key="2">
    <source>
        <dbReference type="ARBA" id="ARBA00022448"/>
    </source>
</evidence>
<dbReference type="PROSITE" id="PS50850">
    <property type="entry name" value="MFS"/>
    <property type="match status" value="1"/>
</dbReference>
<feature type="transmembrane region" description="Helical" evidence="9">
    <location>
        <begin position="341"/>
        <end position="360"/>
    </location>
</feature>
<feature type="transmembrane region" description="Helical" evidence="9">
    <location>
        <begin position="159"/>
        <end position="181"/>
    </location>
</feature>